<name>A0AAW0R1G3_9PEZI</name>
<keyword evidence="8" id="KW-0472">Membrane</keyword>
<dbReference type="PANTHER" id="PTHR43647">
    <property type="entry name" value="DEHYDROGENASE"/>
    <property type="match status" value="1"/>
</dbReference>
<keyword evidence="10" id="KW-1185">Reference proteome</keyword>
<dbReference type="GO" id="GO:0005741">
    <property type="term" value="C:mitochondrial outer membrane"/>
    <property type="evidence" value="ECO:0007669"/>
    <property type="project" value="TreeGrafter"/>
</dbReference>
<gene>
    <name evidence="9" type="ORF">PG999_005200</name>
</gene>
<keyword evidence="5" id="KW-0443">Lipid metabolism</keyword>
<keyword evidence="4" id="KW-0560">Oxidoreductase</keyword>
<reference evidence="9 10" key="1">
    <citation type="submission" date="2023-01" db="EMBL/GenBank/DDBJ databases">
        <title>Analysis of 21 Apiospora genomes using comparative genomics revels a genus with tremendous synthesis potential of carbohydrate active enzymes and secondary metabolites.</title>
        <authorList>
            <person name="Sorensen T."/>
        </authorList>
    </citation>
    <scope>NUCLEOTIDE SEQUENCE [LARGE SCALE GENOMIC DNA]</scope>
    <source>
        <strain evidence="9 10">CBS 117206</strain>
    </source>
</reference>
<dbReference type="GO" id="GO:0005811">
    <property type="term" value="C:lipid droplet"/>
    <property type="evidence" value="ECO:0007669"/>
    <property type="project" value="TreeGrafter"/>
</dbReference>
<keyword evidence="8" id="KW-1133">Transmembrane helix</keyword>
<evidence type="ECO:0000313" key="9">
    <source>
        <dbReference type="EMBL" id="KAK8121080.1"/>
    </source>
</evidence>
<dbReference type="GO" id="GO:0000253">
    <property type="term" value="F:3-beta-hydroxysteroid 3-dehydrogenase (NADP+) activity"/>
    <property type="evidence" value="ECO:0007669"/>
    <property type="project" value="TreeGrafter"/>
</dbReference>
<evidence type="ECO:0000313" key="10">
    <source>
        <dbReference type="Proteomes" id="UP001392437"/>
    </source>
</evidence>
<keyword evidence="8" id="KW-0812">Transmembrane</keyword>
<sequence length="488" mass="53281">MAAAPWAGVPSNEQFFVLLTGANSGVGQGICQRLIDEFLATRPLSAHLVLIPTTRSPQKSRETIESLRAYLANAAQTSTKLRSRAGPDFDPDAAVSRVHLLAVEVDLCKLPSVYDAAAKLVGGRARDPTGFVAGGQDVTIPKLDAVLFNAGYGGWDGIKWFEAARQVFTVGLVQATTFPSFKSAQAGHILPPQEASGSKSGEEDGSSSKNSSQPVLAEVFCANTFGHYVLAHELMPLLTRTDPSEPAARVVFTSSIDAEERHLDLDDFQGFKSTAAYESSKRVTDIMCLTSELPSVQAVSSSYFSSGTASSSSRKYTKKPRLYLSHPGIVCTPLFPLNAFLFFFYYYAMLLSRLLGSPWHGVDPYVGACATVWLALEDEATLDASGAQRVKWGSAADRHGRADPKKTEVEGWGWEGKTEDAEALKRDEASGILRKLKGRKWDAVQLTDEKRQKFEEDGVRCWKEMENLRMQWEGIMGRRPGPEKNGKA</sequence>
<feature type="transmembrane region" description="Helical" evidence="8">
    <location>
        <begin position="322"/>
        <end position="348"/>
    </location>
</feature>
<dbReference type="SUPFAM" id="SSF51735">
    <property type="entry name" value="NAD(P)-binding Rossmann-fold domains"/>
    <property type="match status" value="1"/>
</dbReference>
<keyword evidence="1" id="KW-0444">Lipid biosynthesis</keyword>
<feature type="region of interest" description="Disordered" evidence="7">
    <location>
        <begin position="189"/>
        <end position="211"/>
    </location>
</feature>
<accession>A0AAW0R1G3</accession>
<evidence type="ECO:0000256" key="6">
    <source>
        <dbReference type="ARBA" id="ARBA00023593"/>
    </source>
</evidence>
<evidence type="ECO:0000256" key="3">
    <source>
        <dbReference type="ARBA" id="ARBA00022955"/>
    </source>
</evidence>
<keyword evidence="3" id="KW-0752">Steroid biosynthesis</keyword>
<dbReference type="EMBL" id="JAQQWP010000004">
    <property type="protein sequence ID" value="KAK8121080.1"/>
    <property type="molecule type" value="Genomic_DNA"/>
</dbReference>
<dbReference type="Gene3D" id="3.40.50.720">
    <property type="entry name" value="NAD(P)-binding Rossmann-like Domain"/>
    <property type="match status" value="1"/>
</dbReference>
<dbReference type="InterPro" id="IPR036291">
    <property type="entry name" value="NAD(P)-bd_dom_sf"/>
</dbReference>
<dbReference type="AlphaFoldDB" id="A0AAW0R1G3"/>
<comment type="caution">
    <text evidence="9">The sequence shown here is derived from an EMBL/GenBank/DDBJ whole genome shotgun (WGS) entry which is preliminary data.</text>
</comment>
<proteinExistence type="inferred from homology"/>
<dbReference type="Proteomes" id="UP001392437">
    <property type="component" value="Unassembled WGS sequence"/>
</dbReference>
<organism evidence="9 10">
    <name type="scientific">Apiospora kogelbergensis</name>
    <dbReference type="NCBI Taxonomy" id="1337665"/>
    <lineage>
        <taxon>Eukaryota</taxon>
        <taxon>Fungi</taxon>
        <taxon>Dikarya</taxon>
        <taxon>Ascomycota</taxon>
        <taxon>Pezizomycotina</taxon>
        <taxon>Sordariomycetes</taxon>
        <taxon>Xylariomycetidae</taxon>
        <taxon>Amphisphaeriales</taxon>
        <taxon>Apiosporaceae</taxon>
        <taxon>Apiospora</taxon>
    </lineage>
</organism>
<dbReference type="GO" id="GO:0005789">
    <property type="term" value="C:endoplasmic reticulum membrane"/>
    <property type="evidence" value="ECO:0007669"/>
    <property type="project" value="TreeGrafter"/>
</dbReference>
<evidence type="ECO:0000256" key="4">
    <source>
        <dbReference type="ARBA" id="ARBA00023002"/>
    </source>
</evidence>
<evidence type="ECO:0000256" key="5">
    <source>
        <dbReference type="ARBA" id="ARBA00023098"/>
    </source>
</evidence>
<evidence type="ECO:0000256" key="7">
    <source>
        <dbReference type="SAM" id="MobiDB-lite"/>
    </source>
</evidence>
<comment type="similarity">
    <text evidence="6">Belongs to the short-chain dehydrogenases/reductases (SDR) family. ERG27 subfamily.</text>
</comment>
<evidence type="ECO:0000256" key="8">
    <source>
        <dbReference type="SAM" id="Phobius"/>
    </source>
</evidence>
<keyword evidence="2" id="KW-0521">NADP</keyword>
<protein>
    <submittedName>
        <fullName evidence="9">3-keto-steroid reductase</fullName>
    </submittedName>
</protein>
<evidence type="ECO:0000256" key="2">
    <source>
        <dbReference type="ARBA" id="ARBA00022857"/>
    </source>
</evidence>
<evidence type="ECO:0000256" key="1">
    <source>
        <dbReference type="ARBA" id="ARBA00022516"/>
    </source>
</evidence>
<dbReference type="GO" id="GO:0006696">
    <property type="term" value="P:ergosterol biosynthetic process"/>
    <property type="evidence" value="ECO:0007669"/>
    <property type="project" value="TreeGrafter"/>
</dbReference>
<dbReference type="PANTHER" id="PTHR43647:SF1">
    <property type="entry name" value="3-KETO-STEROID REDUCTASE ERG27"/>
    <property type="match status" value="1"/>
</dbReference>
<dbReference type="InterPro" id="IPR051593">
    <property type="entry name" value="Ergosterol_Biosynth_ERG27"/>
</dbReference>